<dbReference type="RefSeq" id="WP_076599811.1">
    <property type="nucleotide sequence ID" value="NZ_CP046976.1"/>
</dbReference>
<organism evidence="1 2">
    <name type="scientific">Corynebacterium appendicis CIP 107643</name>
    <dbReference type="NCBI Taxonomy" id="1161099"/>
    <lineage>
        <taxon>Bacteria</taxon>
        <taxon>Bacillati</taxon>
        <taxon>Actinomycetota</taxon>
        <taxon>Actinomycetes</taxon>
        <taxon>Mycobacteriales</taxon>
        <taxon>Corynebacteriaceae</taxon>
        <taxon>Corynebacterium</taxon>
    </lineage>
</organism>
<dbReference type="STRING" id="1161099.SAMN05444817_11334"/>
<evidence type="ECO:0000313" key="2">
    <source>
        <dbReference type="Proteomes" id="UP000186292"/>
    </source>
</evidence>
<accession>A0A1N7K2F4</accession>
<dbReference type="AlphaFoldDB" id="A0A1N7K2F4"/>
<name>A0A1N7K2F4_9CORY</name>
<keyword evidence="2" id="KW-1185">Reference proteome</keyword>
<dbReference type="OrthoDB" id="4410600at2"/>
<dbReference type="Proteomes" id="UP000186292">
    <property type="component" value="Unassembled WGS sequence"/>
</dbReference>
<evidence type="ECO:0000313" key="1">
    <source>
        <dbReference type="EMBL" id="SIS55614.1"/>
    </source>
</evidence>
<reference evidence="2" key="1">
    <citation type="submission" date="2017-01" db="EMBL/GenBank/DDBJ databases">
        <authorList>
            <person name="Varghese N."/>
            <person name="Submissions S."/>
        </authorList>
    </citation>
    <scope>NUCLEOTIDE SEQUENCE [LARGE SCALE GENOMIC DNA]</scope>
    <source>
        <strain evidence="2">DSM 44531</strain>
    </source>
</reference>
<sequence length="84" mass="9732">MGDCNIEPVRAHALLCEYFDPDTPSGRVAEIREIIQTCPESFAWLKSETEIRQIVRRCNCQDQAPEGLRQRIVQSISISYTRYE</sequence>
<dbReference type="EMBL" id="FTOF01000013">
    <property type="protein sequence ID" value="SIS55614.1"/>
    <property type="molecule type" value="Genomic_DNA"/>
</dbReference>
<proteinExistence type="predicted"/>
<protein>
    <submittedName>
        <fullName evidence="1">Anti-sigma factor, TIGR02949 family</fullName>
    </submittedName>
</protein>
<gene>
    <name evidence="1" type="ORF">SAMN05444817_11334</name>
</gene>